<keyword evidence="3 7" id="KW-0507">mRNA processing</keyword>
<comment type="similarity">
    <text evidence="2 7">Belongs to the SLU7 family.</text>
</comment>
<protein>
    <recommendedName>
        <fullName evidence="7">Pre-mRNA-splicing factor SLU7</fullName>
    </recommendedName>
</protein>
<gene>
    <name evidence="10" type="ORF">POVCU1_030690</name>
    <name evidence="9" type="ORF">POVCU2_0033430</name>
</gene>
<feature type="coiled-coil region" evidence="8">
    <location>
        <begin position="16"/>
        <end position="45"/>
    </location>
</feature>
<dbReference type="EMBL" id="FLQU01000448">
    <property type="protein sequence ID" value="SBS85791.1"/>
    <property type="molecule type" value="Genomic_DNA"/>
</dbReference>
<accession>A0A1A8W2A5</accession>
<dbReference type="GO" id="GO:0000398">
    <property type="term" value="P:mRNA splicing, via spliceosome"/>
    <property type="evidence" value="ECO:0007669"/>
    <property type="project" value="UniProtKB-UniRule"/>
</dbReference>
<keyword evidence="6 7" id="KW-0539">Nucleus</keyword>
<dbReference type="EMBL" id="FLQV01000561">
    <property type="protein sequence ID" value="SBS96069.1"/>
    <property type="molecule type" value="Genomic_DNA"/>
</dbReference>
<evidence type="ECO:0000256" key="2">
    <source>
        <dbReference type="ARBA" id="ARBA00007203"/>
    </source>
</evidence>
<evidence type="ECO:0000313" key="10">
    <source>
        <dbReference type="EMBL" id="SBS96069.1"/>
    </source>
</evidence>
<name>A0A1A8W2A5_PLAOA</name>
<dbReference type="PANTHER" id="PTHR12942:SF2">
    <property type="entry name" value="PRE-MRNA-SPLICING FACTOR SLU7"/>
    <property type="match status" value="1"/>
</dbReference>
<organism evidence="9 12">
    <name type="scientific">Plasmodium ovale curtisi</name>
    <dbReference type="NCBI Taxonomy" id="864141"/>
    <lineage>
        <taxon>Eukaryota</taxon>
        <taxon>Sar</taxon>
        <taxon>Alveolata</taxon>
        <taxon>Apicomplexa</taxon>
        <taxon>Aconoidasida</taxon>
        <taxon>Haemosporida</taxon>
        <taxon>Plasmodiidae</taxon>
        <taxon>Plasmodium</taxon>
        <taxon>Plasmodium (Plasmodium)</taxon>
    </lineage>
</organism>
<dbReference type="InterPro" id="IPR039974">
    <property type="entry name" value="Splicing_factor_SLU7"/>
</dbReference>
<evidence type="ECO:0000256" key="6">
    <source>
        <dbReference type="ARBA" id="ARBA00023242"/>
    </source>
</evidence>
<proteinExistence type="inferred from homology"/>
<comment type="subunit">
    <text evidence="7">Associated with the spliceosome.</text>
</comment>
<evidence type="ECO:0000256" key="3">
    <source>
        <dbReference type="ARBA" id="ARBA00022664"/>
    </source>
</evidence>
<keyword evidence="5 7" id="KW-0508">mRNA splicing</keyword>
<reference evidence="11 12" key="1">
    <citation type="submission" date="2016-05" db="EMBL/GenBank/DDBJ databases">
        <authorList>
            <person name="Naeem Raeece"/>
        </authorList>
    </citation>
    <scope>NUCLEOTIDE SEQUENCE [LARGE SCALE GENOMIC DNA]</scope>
</reference>
<dbReference type="GO" id="GO:0005681">
    <property type="term" value="C:spliceosomal complex"/>
    <property type="evidence" value="ECO:0007669"/>
    <property type="project" value="UniProtKB-UniRule"/>
</dbReference>
<evidence type="ECO:0000313" key="11">
    <source>
        <dbReference type="Proteomes" id="UP000078546"/>
    </source>
</evidence>
<evidence type="ECO:0000256" key="1">
    <source>
        <dbReference type="ARBA" id="ARBA00004123"/>
    </source>
</evidence>
<evidence type="ECO:0000256" key="4">
    <source>
        <dbReference type="ARBA" id="ARBA00022728"/>
    </source>
</evidence>
<comment type="function">
    <text evidence="7">Involved in pre-mRNA splicing.</text>
</comment>
<evidence type="ECO:0000256" key="8">
    <source>
        <dbReference type="SAM" id="Coils"/>
    </source>
</evidence>
<dbReference type="Proteomes" id="UP000078560">
    <property type="component" value="Unassembled WGS sequence"/>
</dbReference>
<sequence>MEGRTRKARCYLWRNVKNLERVWLAEEKERKRKEEEEKYLKKREEQYKLYTLKKQLRKNEEEDNKDALRNIMYDVNKEGKRETKHNINIPTITLEKKENSSPNFKLYIKSKYNEDIFVKNHKSVYGSYYDVNEKKWGYKCCKSIDKNSTCTSNILHTTKSTNTNVVSVKKGLTKIKKKKTKKKSNIIDNSITSADEHPCDITQKDIRLTTYYAKHGREEI</sequence>
<comment type="subcellular location">
    <subcellularLocation>
        <location evidence="1 7">Nucleus</location>
    </subcellularLocation>
</comment>
<reference evidence="9" key="2">
    <citation type="submission" date="2016-05" db="EMBL/GenBank/DDBJ databases">
        <authorList>
            <person name="Lavstsen T."/>
            <person name="Jespersen J.S."/>
        </authorList>
    </citation>
    <scope>NUCLEOTIDE SEQUENCE [LARGE SCALE GENOMIC DNA]</scope>
</reference>
<dbReference type="AlphaFoldDB" id="A0A1A8W2A5"/>
<evidence type="ECO:0000313" key="12">
    <source>
        <dbReference type="Proteomes" id="UP000078560"/>
    </source>
</evidence>
<dbReference type="Proteomes" id="UP000078546">
    <property type="component" value="Unassembled WGS sequence"/>
</dbReference>
<evidence type="ECO:0000313" key="9">
    <source>
        <dbReference type="EMBL" id="SBS85791.1"/>
    </source>
</evidence>
<dbReference type="GO" id="GO:0030628">
    <property type="term" value="F:pre-mRNA 3'-splice site binding"/>
    <property type="evidence" value="ECO:0007669"/>
    <property type="project" value="UniProtKB-UniRule"/>
</dbReference>
<keyword evidence="4 7" id="KW-0747">Spliceosome</keyword>
<evidence type="ECO:0000256" key="7">
    <source>
        <dbReference type="RuleBase" id="RU367071"/>
    </source>
</evidence>
<evidence type="ECO:0000256" key="5">
    <source>
        <dbReference type="ARBA" id="ARBA00023187"/>
    </source>
</evidence>
<keyword evidence="8" id="KW-0175">Coiled coil</keyword>
<dbReference type="PANTHER" id="PTHR12942">
    <property type="entry name" value="STEP II SPLICING FACTOR SLU7"/>
    <property type="match status" value="1"/>
</dbReference>